<dbReference type="PROSITE" id="PS51257">
    <property type="entry name" value="PROKAR_LIPOPROTEIN"/>
    <property type="match status" value="1"/>
</dbReference>
<name>A0A0G0ISB2_9BACT</name>
<dbReference type="Proteomes" id="UP000034849">
    <property type="component" value="Unassembled WGS sequence"/>
</dbReference>
<reference evidence="3 4" key="1">
    <citation type="journal article" date="2015" name="Nature">
        <title>rRNA introns, odd ribosomes, and small enigmatic genomes across a large radiation of phyla.</title>
        <authorList>
            <person name="Brown C.T."/>
            <person name="Hug L.A."/>
            <person name="Thomas B.C."/>
            <person name="Sharon I."/>
            <person name="Castelle C.J."/>
            <person name="Singh A."/>
            <person name="Wilkins M.J."/>
            <person name="Williams K.H."/>
            <person name="Banfield J.F."/>
        </authorList>
    </citation>
    <scope>NUCLEOTIDE SEQUENCE [LARGE SCALE GENOMIC DNA]</scope>
</reference>
<dbReference type="CDD" id="cd00104">
    <property type="entry name" value="KAZAL_FS"/>
    <property type="match status" value="1"/>
</dbReference>
<evidence type="ECO:0000313" key="4">
    <source>
        <dbReference type="Proteomes" id="UP000034849"/>
    </source>
</evidence>
<comment type="caution">
    <text evidence="3">The sequence shown here is derived from an EMBL/GenBank/DDBJ whole genome shotgun (WGS) entry which is preliminary data.</text>
</comment>
<evidence type="ECO:0000313" key="3">
    <source>
        <dbReference type="EMBL" id="KKQ27059.1"/>
    </source>
</evidence>
<gene>
    <name evidence="3" type="ORF">US42_C0015G0002</name>
</gene>
<dbReference type="SUPFAM" id="SSF100895">
    <property type="entry name" value="Kazal-type serine protease inhibitors"/>
    <property type="match status" value="1"/>
</dbReference>
<dbReference type="InterPro" id="IPR002350">
    <property type="entry name" value="Kazal_dom"/>
</dbReference>
<sequence>MSFKKYLIITVIALTFVGAGCATTTNNNSATNTSTIKTVIKKPISNEPKNPSYDYCESQGFEIIVRFNKETSASEAFCRFADTTECLAQDYYDGQCSPGKGAEIVGEAIKNEDYEICSQEYKPVCGVNGMTFTNDCVAKTQEIKIAYSGECQAVSKEKVTITPSKTTVQPNNKIPDWLNLTISLLKNEARQTPPAYVAKCGFGDKIVYFESSGCPDCTTILYSSAGSVLCYPDNDYNNSCPSYFSKKSISTNCIKVWTDTDS</sequence>
<dbReference type="AlphaFoldDB" id="A0A0G0ISB2"/>
<dbReference type="Pfam" id="PF00050">
    <property type="entry name" value="Kazal_1"/>
    <property type="match status" value="1"/>
</dbReference>
<evidence type="ECO:0000259" key="2">
    <source>
        <dbReference type="PROSITE" id="PS51465"/>
    </source>
</evidence>
<dbReference type="EMBL" id="LBSX01000015">
    <property type="protein sequence ID" value="KKQ27059.1"/>
    <property type="molecule type" value="Genomic_DNA"/>
</dbReference>
<organism evidence="3 4">
    <name type="scientific">Candidatus Magasanikbacteria bacterium GW2011_GWC2_37_14</name>
    <dbReference type="NCBI Taxonomy" id="1619046"/>
    <lineage>
        <taxon>Bacteria</taxon>
        <taxon>Candidatus Magasanikiibacteriota</taxon>
    </lineage>
</organism>
<keyword evidence="1" id="KW-0732">Signal</keyword>
<accession>A0A0G0ISB2</accession>
<dbReference type="STRING" id="1619046.US42_C0015G0002"/>
<feature type="chain" id="PRO_5002532770" evidence="1">
    <location>
        <begin position="23"/>
        <end position="262"/>
    </location>
</feature>
<protein>
    <submittedName>
        <fullName evidence="3">Serine proteinase inhibitor</fullName>
    </submittedName>
</protein>
<dbReference type="PROSITE" id="PS51465">
    <property type="entry name" value="KAZAL_2"/>
    <property type="match status" value="1"/>
</dbReference>
<dbReference type="InterPro" id="IPR036058">
    <property type="entry name" value="Kazal_dom_sf"/>
</dbReference>
<dbReference type="Pfam" id="PF22311">
    <property type="entry name" value="DUF6970"/>
    <property type="match status" value="1"/>
</dbReference>
<proteinExistence type="predicted"/>
<feature type="domain" description="Kazal-like" evidence="2">
    <location>
        <begin position="105"/>
        <end position="153"/>
    </location>
</feature>
<dbReference type="InterPro" id="IPR054243">
    <property type="entry name" value="DUF6970"/>
</dbReference>
<dbReference type="SMART" id="SM00280">
    <property type="entry name" value="KAZAL"/>
    <property type="match status" value="1"/>
</dbReference>
<feature type="signal peptide" evidence="1">
    <location>
        <begin position="1"/>
        <end position="22"/>
    </location>
</feature>
<dbReference type="Gene3D" id="3.30.60.30">
    <property type="match status" value="1"/>
</dbReference>
<evidence type="ECO:0000256" key="1">
    <source>
        <dbReference type="SAM" id="SignalP"/>
    </source>
</evidence>